<dbReference type="PANTHER" id="PTHR24220:SF692">
    <property type="entry name" value="ABC TRANSPORTER DOMAIN-CONTAINING PROTEIN"/>
    <property type="match status" value="1"/>
</dbReference>
<keyword evidence="5" id="KW-1185">Reference proteome</keyword>
<evidence type="ECO:0000256" key="1">
    <source>
        <dbReference type="ARBA" id="ARBA00022741"/>
    </source>
</evidence>
<dbReference type="SUPFAM" id="SSF52540">
    <property type="entry name" value="P-loop containing nucleoside triphosphate hydrolases"/>
    <property type="match status" value="1"/>
</dbReference>
<accession>A0AA43RKH2</accession>
<dbReference type="PANTHER" id="PTHR24220">
    <property type="entry name" value="IMPORT ATP-BINDING PROTEIN"/>
    <property type="match status" value="1"/>
</dbReference>
<dbReference type="InterPro" id="IPR003593">
    <property type="entry name" value="AAA+_ATPase"/>
</dbReference>
<dbReference type="GO" id="GO:0005524">
    <property type="term" value="F:ATP binding"/>
    <property type="evidence" value="ECO:0007669"/>
    <property type="project" value="UniProtKB-KW"/>
</dbReference>
<protein>
    <submittedName>
        <fullName evidence="4">ATP-binding cassette domain-containing protein</fullName>
    </submittedName>
</protein>
<dbReference type="InterPro" id="IPR003439">
    <property type="entry name" value="ABC_transporter-like_ATP-bd"/>
</dbReference>
<gene>
    <name evidence="4" type="ORF">Q4F26_00540</name>
</gene>
<reference evidence="4" key="1">
    <citation type="submission" date="2023-07" db="EMBL/GenBank/DDBJ databases">
        <title>Between Cages and Wild: Unraveling the Impact of Captivity on Animal Microbiomes and Antimicrobial Resistance.</title>
        <authorList>
            <person name="Schmartz G.P."/>
            <person name="Rehner J."/>
            <person name="Schuff M.J."/>
            <person name="Becker S.L."/>
            <person name="Kravczyk M."/>
            <person name="Gurevich A."/>
            <person name="Francke R."/>
            <person name="Mueller R."/>
            <person name="Keller V."/>
            <person name="Keller A."/>
        </authorList>
    </citation>
    <scope>NUCLEOTIDE SEQUENCE</scope>
    <source>
        <strain evidence="4">S39M_St_73</strain>
    </source>
</reference>
<dbReference type="Gene3D" id="3.40.50.300">
    <property type="entry name" value="P-loop containing nucleotide triphosphate hydrolases"/>
    <property type="match status" value="1"/>
</dbReference>
<evidence type="ECO:0000259" key="3">
    <source>
        <dbReference type="PROSITE" id="PS50893"/>
    </source>
</evidence>
<sequence>MQEVLLELKDVNKIFNPGSQNEKHVLRQLNLTVFDGDFMTVIGGNGAGKSTLLNTVAGNFPIQSGQILLEGQAVEKQAEEVRARHIARVFQDPSMGTAPRMTVAENLALACRRGEKRSLKKILTPELYADFQNILSDVGLNLDQRLDEDLGNLSGGQRQTIAMIMATIKKPKLLLLDEHVAALDPKASRVVMELTKSRIEKDNITSLMITHNMQHAIDYGNRLIMMDRGQIIYDVRGEEKDQLTVDRLLEKFMELGSEDSLTDKMLIESTHK</sequence>
<dbReference type="InterPro" id="IPR015854">
    <property type="entry name" value="ABC_transpr_LolD-like"/>
</dbReference>
<name>A0AA43RKH2_9LACT</name>
<dbReference type="EMBL" id="JAUNQW010000001">
    <property type="protein sequence ID" value="MDO5456807.1"/>
    <property type="molecule type" value="Genomic_DNA"/>
</dbReference>
<dbReference type="SMART" id="SM00382">
    <property type="entry name" value="AAA"/>
    <property type="match status" value="1"/>
</dbReference>
<dbReference type="GO" id="GO:0005886">
    <property type="term" value="C:plasma membrane"/>
    <property type="evidence" value="ECO:0007669"/>
    <property type="project" value="TreeGrafter"/>
</dbReference>
<dbReference type="AlphaFoldDB" id="A0AA43RKH2"/>
<dbReference type="PROSITE" id="PS50893">
    <property type="entry name" value="ABC_TRANSPORTER_2"/>
    <property type="match status" value="1"/>
</dbReference>
<evidence type="ECO:0000313" key="5">
    <source>
        <dbReference type="Proteomes" id="UP001171751"/>
    </source>
</evidence>
<dbReference type="GO" id="GO:0022857">
    <property type="term" value="F:transmembrane transporter activity"/>
    <property type="evidence" value="ECO:0007669"/>
    <property type="project" value="TreeGrafter"/>
</dbReference>
<evidence type="ECO:0000313" key="4">
    <source>
        <dbReference type="EMBL" id="MDO5456807.1"/>
    </source>
</evidence>
<proteinExistence type="predicted"/>
<feature type="domain" description="ABC transporter" evidence="3">
    <location>
        <begin position="6"/>
        <end position="253"/>
    </location>
</feature>
<organism evidence="4 5">
    <name type="scientific">Atopococcus tabaci</name>
    <dbReference type="NCBI Taxonomy" id="269774"/>
    <lineage>
        <taxon>Bacteria</taxon>
        <taxon>Bacillati</taxon>
        <taxon>Bacillota</taxon>
        <taxon>Bacilli</taxon>
        <taxon>Lactobacillales</taxon>
        <taxon>Carnobacteriaceae</taxon>
        <taxon>Atopococcus</taxon>
    </lineage>
</organism>
<comment type="caution">
    <text evidence="4">The sequence shown here is derived from an EMBL/GenBank/DDBJ whole genome shotgun (WGS) entry which is preliminary data.</text>
</comment>
<keyword evidence="2 4" id="KW-0067">ATP-binding</keyword>
<dbReference type="InterPro" id="IPR027417">
    <property type="entry name" value="P-loop_NTPase"/>
</dbReference>
<dbReference type="Proteomes" id="UP001171751">
    <property type="component" value="Unassembled WGS sequence"/>
</dbReference>
<dbReference type="GO" id="GO:0016887">
    <property type="term" value="F:ATP hydrolysis activity"/>
    <property type="evidence" value="ECO:0007669"/>
    <property type="project" value="InterPro"/>
</dbReference>
<evidence type="ECO:0000256" key="2">
    <source>
        <dbReference type="ARBA" id="ARBA00022840"/>
    </source>
</evidence>
<dbReference type="Pfam" id="PF00005">
    <property type="entry name" value="ABC_tran"/>
    <property type="match status" value="1"/>
</dbReference>
<keyword evidence="1" id="KW-0547">Nucleotide-binding</keyword>